<evidence type="ECO:0000256" key="9">
    <source>
        <dbReference type="ARBA" id="ARBA00023136"/>
    </source>
</evidence>
<dbReference type="GO" id="GO:0008808">
    <property type="term" value="F:cardiolipin synthase activity"/>
    <property type="evidence" value="ECO:0007669"/>
    <property type="project" value="UniProtKB-UniRule"/>
</dbReference>
<dbReference type="InterPro" id="IPR027379">
    <property type="entry name" value="CLS_N"/>
</dbReference>
<dbReference type="GeneID" id="78288109"/>
<comment type="subcellular location">
    <subcellularLocation>
        <location evidence="1">Cell membrane</location>
        <topology evidence="1">Multi-pass membrane protein</topology>
    </subcellularLocation>
</comment>
<evidence type="ECO:0000256" key="3">
    <source>
        <dbReference type="ARBA" id="ARBA00022516"/>
    </source>
</evidence>
<dbReference type="GO" id="GO:0032049">
    <property type="term" value="P:cardiolipin biosynthetic process"/>
    <property type="evidence" value="ECO:0007669"/>
    <property type="project" value="UniProtKB-UniRule"/>
</dbReference>
<evidence type="ECO:0000256" key="6">
    <source>
        <dbReference type="ARBA" id="ARBA00022737"/>
    </source>
</evidence>
<reference evidence="16" key="1">
    <citation type="submission" date="2016-10" db="EMBL/GenBank/DDBJ databases">
        <authorList>
            <person name="Varghese N."/>
            <person name="Submissions S."/>
        </authorList>
    </citation>
    <scope>NUCLEOTIDE SEQUENCE [LARGE SCALE GENOMIC DNA]</scope>
    <source>
        <strain evidence="16">DSM 1551</strain>
    </source>
</reference>
<evidence type="ECO:0000259" key="14">
    <source>
        <dbReference type="PROSITE" id="PS50035"/>
    </source>
</evidence>
<dbReference type="OrthoDB" id="9762009at2"/>
<feature type="transmembrane region" description="Helical" evidence="13">
    <location>
        <begin position="39"/>
        <end position="55"/>
    </location>
</feature>
<gene>
    <name evidence="15" type="ORF">SAMN04489758_10921</name>
</gene>
<dbReference type="SMART" id="SM00155">
    <property type="entry name" value="PLDc"/>
    <property type="match status" value="2"/>
</dbReference>
<evidence type="ECO:0000256" key="11">
    <source>
        <dbReference type="ARBA" id="ARBA00023264"/>
    </source>
</evidence>
<dbReference type="Gene3D" id="3.30.870.10">
    <property type="entry name" value="Endonuclease Chain A"/>
    <property type="match status" value="2"/>
</dbReference>
<keyword evidence="11" id="KW-1208">Phospholipid metabolism</keyword>
<dbReference type="NCBIfam" id="TIGR04265">
    <property type="entry name" value="bac_cardiolipin"/>
    <property type="match status" value="1"/>
</dbReference>
<dbReference type="SUPFAM" id="SSF56024">
    <property type="entry name" value="Phospholipase D/nuclease"/>
    <property type="match status" value="2"/>
</dbReference>
<organism evidence="15 16">
    <name type="scientific">Thomasclavelia cocleata</name>
    <dbReference type="NCBI Taxonomy" id="69824"/>
    <lineage>
        <taxon>Bacteria</taxon>
        <taxon>Bacillati</taxon>
        <taxon>Bacillota</taxon>
        <taxon>Erysipelotrichia</taxon>
        <taxon>Erysipelotrichales</taxon>
        <taxon>Coprobacillaceae</taxon>
        <taxon>Thomasclavelia</taxon>
    </lineage>
</organism>
<dbReference type="InterPro" id="IPR025202">
    <property type="entry name" value="PLD-like_dom"/>
</dbReference>
<proteinExistence type="predicted"/>
<evidence type="ECO:0000256" key="4">
    <source>
        <dbReference type="ARBA" id="ARBA00022679"/>
    </source>
</evidence>
<evidence type="ECO:0000313" key="16">
    <source>
        <dbReference type="Proteomes" id="UP000198558"/>
    </source>
</evidence>
<dbReference type="Pfam" id="PF13396">
    <property type="entry name" value="PLDc_N"/>
    <property type="match status" value="1"/>
</dbReference>
<evidence type="ECO:0000256" key="13">
    <source>
        <dbReference type="SAM" id="Phobius"/>
    </source>
</evidence>
<evidence type="ECO:0000256" key="7">
    <source>
        <dbReference type="ARBA" id="ARBA00022989"/>
    </source>
</evidence>
<dbReference type="EMBL" id="FOIN01000009">
    <property type="protein sequence ID" value="SET39144.1"/>
    <property type="molecule type" value="Genomic_DNA"/>
</dbReference>
<keyword evidence="2" id="KW-1003">Cell membrane</keyword>
<feature type="transmembrane region" description="Helical" evidence="13">
    <location>
        <begin position="12"/>
        <end position="33"/>
    </location>
</feature>
<dbReference type="Pfam" id="PF13091">
    <property type="entry name" value="PLDc_2"/>
    <property type="match status" value="2"/>
</dbReference>
<dbReference type="PANTHER" id="PTHR21248">
    <property type="entry name" value="CARDIOLIPIN SYNTHASE"/>
    <property type="match status" value="1"/>
</dbReference>
<dbReference type="AlphaFoldDB" id="A0A1I0E249"/>
<dbReference type="InterPro" id="IPR022924">
    <property type="entry name" value="Cardiolipin_synthase"/>
</dbReference>
<evidence type="ECO:0000256" key="2">
    <source>
        <dbReference type="ARBA" id="ARBA00022475"/>
    </source>
</evidence>
<dbReference type="GO" id="GO:0005886">
    <property type="term" value="C:plasma membrane"/>
    <property type="evidence" value="ECO:0007669"/>
    <property type="project" value="UniProtKB-SubCell"/>
</dbReference>
<evidence type="ECO:0000256" key="10">
    <source>
        <dbReference type="ARBA" id="ARBA00023209"/>
    </source>
</evidence>
<keyword evidence="5 13" id="KW-0812">Transmembrane</keyword>
<evidence type="ECO:0000313" key="15">
    <source>
        <dbReference type="EMBL" id="SET39144.1"/>
    </source>
</evidence>
<dbReference type="EC" id="2.7.8.-" evidence="12"/>
<keyword evidence="10" id="KW-0594">Phospholipid biosynthesis</keyword>
<keyword evidence="8" id="KW-0443">Lipid metabolism</keyword>
<keyword evidence="6" id="KW-0677">Repeat</keyword>
<evidence type="ECO:0000256" key="12">
    <source>
        <dbReference type="NCBIfam" id="TIGR04265"/>
    </source>
</evidence>
<evidence type="ECO:0000256" key="5">
    <source>
        <dbReference type="ARBA" id="ARBA00022692"/>
    </source>
</evidence>
<keyword evidence="7 13" id="KW-1133">Transmembrane helix</keyword>
<keyword evidence="4" id="KW-0808">Transferase</keyword>
<dbReference type="CDD" id="cd09154">
    <property type="entry name" value="PLDc_SMU_988_like_1"/>
    <property type="match status" value="1"/>
</dbReference>
<dbReference type="PROSITE" id="PS50035">
    <property type="entry name" value="PLD"/>
    <property type="match status" value="2"/>
</dbReference>
<protein>
    <recommendedName>
        <fullName evidence="12">Cardiolipin synthase</fullName>
        <ecNumber evidence="12">2.7.8.-</ecNumber>
    </recommendedName>
</protein>
<evidence type="ECO:0000256" key="8">
    <source>
        <dbReference type="ARBA" id="ARBA00023098"/>
    </source>
</evidence>
<dbReference type="InterPro" id="IPR001736">
    <property type="entry name" value="PLipase_D/transphosphatidylase"/>
</dbReference>
<feature type="transmembrane region" description="Helical" evidence="13">
    <location>
        <begin position="67"/>
        <end position="86"/>
    </location>
</feature>
<dbReference type="PANTHER" id="PTHR21248:SF22">
    <property type="entry name" value="PHOSPHOLIPASE D"/>
    <property type="match status" value="1"/>
</dbReference>
<accession>A0A1I0E249</accession>
<feature type="domain" description="PLD phosphodiesterase" evidence="14">
    <location>
        <begin position="240"/>
        <end position="267"/>
    </location>
</feature>
<keyword evidence="3" id="KW-0444">Lipid biosynthesis</keyword>
<feature type="domain" description="PLD phosphodiesterase" evidence="14">
    <location>
        <begin position="420"/>
        <end position="447"/>
    </location>
</feature>
<evidence type="ECO:0000256" key="1">
    <source>
        <dbReference type="ARBA" id="ARBA00004651"/>
    </source>
</evidence>
<keyword evidence="16" id="KW-1185">Reference proteome</keyword>
<keyword evidence="9 13" id="KW-0472">Membrane</keyword>
<dbReference type="Proteomes" id="UP000198558">
    <property type="component" value="Unassembled WGS sequence"/>
</dbReference>
<dbReference type="CDD" id="cd09160">
    <property type="entry name" value="PLDc_SMU_988_like_2"/>
    <property type="match status" value="1"/>
</dbReference>
<dbReference type="RefSeq" id="WP_092353287.1">
    <property type="nucleotide sequence ID" value="NZ_CANTIP010000017.1"/>
</dbReference>
<sequence>MKLLKFLSNRIVVSIILIVIQMIWIASFMHFLFIDSSTLRWLFIALSMFVTLYIINNDDDDPGYKIIWLIPILSFPVFGGLLYVVFGNKKPAKGLQTAFDKQNEAVSPYIYPNNIIDEISDPIIKGQVNYLVNEKFPVYNNSKIKYYSLGDDAYPDLLVELAKAKHFIFMEYFIVEEGKMFDAVLNILKQKVKEGVEVRFMYDDVGSLTMLPFRYYRELENYGIKCIAFNHFVPFLSAVMNTRDHRKITVIDGNVGFSGGFNLADEYINAKVKYGHWKDTGVMIQGEAVWNLTLMFLTTWNASLKTYEDYDKYHPRHYPMHVLKPTGFILPYGDSPLDNKPVGKNVYLNMINQAQKYIYIDTPYLIINDELKNALCLAVQRGVDVRIVTPGIPDKKIVFKVTRSYYEPLVKGGVKIYEYTPGFIHAKNFVSDDKVATVGTINMDYRSLYLHFECGVYMYDVPAIRDIKQDFLRTIALSKEITEDTVRRGKFRGWLEGILRLFAPLL</sequence>
<name>A0A1I0E249_9FIRM</name>